<dbReference type="GO" id="GO:0051082">
    <property type="term" value="F:unfolded protein binding"/>
    <property type="evidence" value="ECO:0007669"/>
    <property type="project" value="InterPro"/>
</dbReference>
<dbReference type="GO" id="GO:0042597">
    <property type="term" value="C:periplasmic space"/>
    <property type="evidence" value="ECO:0007669"/>
    <property type="project" value="UniProtKB-SubCell"/>
</dbReference>
<evidence type="ECO:0000313" key="5">
    <source>
        <dbReference type="EMBL" id="CAH1539666.1"/>
    </source>
</evidence>
<evidence type="ECO:0000256" key="4">
    <source>
        <dbReference type="SAM" id="SignalP"/>
    </source>
</evidence>
<evidence type="ECO:0000313" key="6">
    <source>
        <dbReference type="Proteomes" id="UP001295420"/>
    </source>
</evidence>
<feature type="coiled-coil region" evidence="3">
    <location>
        <begin position="71"/>
        <end position="102"/>
    </location>
</feature>
<dbReference type="AlphaFoldDB" id="A0AAU9QBQ2"/>
<feature type="signal peptide" evidence="4">
    <location>
        <begin position="1"/>
        <end position="45"/>
    </location>
</feature>
<reference evidence="5" key="1">
    <citation type="submission" date="2022-01" db="EMBL/GenBank/DDBJ databases">
        <authorList>
            <person name="Lagorce A."/>
        </authorList>
    </citation>
    <scope>NUCLEOTIDE SEQUENCE</scope>
    <source>
        <strain evidence="5">Th15_F1_D04</strain>
    </source>
</reference>
<dbReference type="PANTHER" id="PTHR35089:SF1">
    <property type="entry name" value="CHAPERONE PROTEIN SKP"/>
    <property type="match status" value="1"/>
</dbReference>
<dbReference type="Gene3D" id="3.30.910.20">
    <property type="entry name" value="Skp domain"/>
    <property type="match status" value="2"/>
</dbReference>
<dbReference type="InterPro" id="IPR024930">
    <property type="entry name" value="Skp_dom_sf"/>
</dbReference>
<keyword evidence="2" id="KW-0574">Periplasm</keyword>
<dbReference type="EMBL" id="CAKMTQ010000056">
    <property type="protein sequence ID" value="CAH1539666.1"/>
    <property type="molecule type" value="Genomic_DNA"/>
</dbReference>
<keyword evidence="1 4" id="KW-0732">Signal</keyword>
<comment type="caution">
    <text evidence="5">The sequence shown here is derived from an EMBL/GenBank/DDBJ whole genome shotgun (WGS) entry which is preliminary data.</text>
</comment>
<comment type="similarity">
    <text evidence="2">Belongs to the skp family.</text>
</comment>
<dbReference type="PIRSF" id="PIRSF002094">
    <property type="entry name" value="OMP26_Skp"/>
    <property type="match status" value="1"/>
</dbReference>
<feature type="chain" id="PRO_5043370098" description="Chaperone protein skp" evidence="4">
    <location>
        <begin position="46"/>
        <end position="191"/>
    </location>
</feature>
<accession>A0AAU9QBQ2</accession>
<organism evidence="5 6">
    <name type="scientific">Vibrio owensii</name>
    <dbReference type="NCBI Taxonomy" id="696485"/>
    <lineage>
        <taxon>Bacteria</taxon>
        <taxon>Pseudomonadati</taxon>
        <taxon>Pseudomonadota</taxon>
        <taxon>Gammaproteobacteria</taxon>
        <taxon>Vibrionales</taxon>
        <taxon>Vibrionaceae</taxon>
        <taxon>Vibrio</taxon>
    </lineage>
</organism>
<keyword evidence="2" id="KW-0143">Chaperone</keyword>
<proteinExistence type="inferred from homology"/>
<comment type="function">
    <text evidence="2">Molecular chaperone that interacts specifically with outer membrane proteins, thus maintaining the solubility of early folding intermediates during passage through the periplasm.</text>
</comment>
<dbReference type="InterPro" id="IPR005632">
    <property type="entry name" value="Chaperone_Skp"/>
</dbReference>
<gene>
    <name evidence="5" type="primary">skp</name>
    <name evidence="5" type="ORF">THF1D04_60057</name>
</gene>
<dbReference type="Proteomes" id="UP001295420">
    <property type="component" value="Unassembled WGS sequence"/>
</dbReference>
<keyword evidence="3" id="KW-0175">Coiled coil</keyword>
<name>A0AAU9QBQ2_9VIBR</name>
<dbReference type="GO" id="GO:0005829">
    <property type="term" value="C:cytosol"/>
    <property type="evidence" value="ECO:0007669"/>
    <property type="project" value="TreeGrafter"/>
</dbReference>
<evidence type="ECO:0000256" key="2">
    <source>
        <dbReference type="PIRNR" id="PIRNR002094"/>
    </source>
</evidence>
<evidence type="ECO:0000256" key="1">
    <source>
        <dbReference type="ARBA" id="ARBA00022729"/>
    </source>
</evidence>
<dbReference type="GO" id="GO:0050821">
    <property type="term" value="P:protein stabilization"/>
    <property type="evidence" value="ECO:0007669"/>
    <property type="project" value="TreeGrafter"/>
</dbReference>
<sequence>MMATMKSSSRSLSVEPSKEENILNKMIKAAGLGLLVLSSSMFANAAEAAQKIAYVNTAQVFQALPQREVVLQKMQKDFKSKADELKSIQAQAKTKIEKLQRDGELLGQDEVEKLRIDIAKLDSEYKVKAQALEKASARREAEEKAKLFKTIQDAVKKVATKKGYDMVIDISSLQYGKPEYNISEDVIKALK</sequence>
<evidence type="ECO:0000256" key="3">
    <source>
        <dbReference type="SAM" id="Coils"/>
    </source>
</evidence>
<comment type="subunit">
    <text evidence="2">Homotrimer.</text>
</comment>
<dbReference type="Pfam" id="PF03938">
    <property type="entry name" value="OmpH"/>
    <property type="match status" value="1"/>
</dbReference>
<protein>
    <recommendedName>
        <fullName evidence="2">Chaperone protein skp</fullName>
    </recommendedName>
</protein>
<dbReference type="PANTHER" id="PTHR35089">
    <property type="entry name" value="CHAPERONE PROTEIN SKP"/>
    <property type="match status" value="1"/>
</dbReference>
<comment type="subcellular location">
    <subcellularLocation>
        <location evidence="2">Periplasm</location>
    </subcellularLocation>
</comment>
<dbReference type="SMART" id="SM00935">
    <property type="entry name" value="OmpH"/>
    <property type="match status" value="1"/>
</dbReference>
<dbReference type="SUPFAM" id="SSF111384">
    <property type="entry name" value="OmpH-like"/>
    <property type="match status" value="1"/>
</dbReference>